<keyword evidence="1" id="KW-0812">Transmembrane</keyword>
<proteinExistence type="predicted"/>
<feature type="transmembrane region" description="Helical" evidence="1">
    <location>
        <begin position="25"/>
        <end position="42"/>
    </location>
</feature>
<dbReference type="InterPro" id="IPR014044">
    <property type="entry name" value="CAP_dom"/>
</dbReference>
<evidence type="ECO:0000256" key="1">
    <source>
        <dbReference type="SAM" id="Phobius"/>
    </source>
</evidence>
<dbReference type="InterPro" id="IPR018244">
    <property type="entry name" value="Allrgn_V5/Tpx1_CS"/>
</dbReference>
<dbReference type="PROSITE" id="PS01009">
    <property type="entry name" value="CRISP_1"/>
    <property type="match status" value="1"/>
</dbReference>
<dbReference type="AlphaFoldDB" id="A0A0B6Y814"/>
<dbReference type="EMBL" id="HACG01005439">
    <property type="protein sequence ID" value="CEK52304.1"/>
    <property type="molecule type" value="Transcribed_RNA"/>
</dbReference>
<dbReference type="PRINTS" id="PR00837">
    <property type="entry name" value="V5TPXLIKE"/>
</dbReference>
<dbReference type="Pfam" id="PF00188">
    <property type="entry name" value="CAP"/>
    <property type="match status" value="1"/>
</dbReference>
<feature type="domain" description="SCP" evidence="2">
    <location>
        <begin position="50"/>
        <end position="158"/>
    </location>
</feature>
<sequence length="158" mass="18175">KETGRNRSNFLDFKDTTLAMFPLRPSNLFSTIVIMCMMMWLSRAQTWDKAERDLVLNAHNDIRASLGGCRINKLEYDTLIEEKAKVWAELCKFKHGQGDGYGENLALSTAPKDTSRLILQQVDQWATENKTYTYPSTKWDKAGHYTQMVWAKSEKLGC</sequence>
<evidence type="ECO:0000313" key="3">
    <source>
        <dbReference type="EMBL" id="CEK52304.1"/>
    </source>
</evidence>
<feature type="non-terminal residue" evidence="3">
    <location>
        <position position="158"/>
    </location>
</feature>
<evidence type="ECO:0000259" key="2">
    <source>
        <dbReference type="SMART" id="SM00198"/>
    </source>
</evidence>
<dbReference type="SUPFAM" id="SSF55797">
    <property type="entry name" value="PR-1-like"/>
    <property type="match status" value="1"/>
</dbReference>
<name>A0A0B6Y814_9EUPU</name>
<organism evidence="3">
    <name type="scientific">Arion vulgaris</name>
    <dbReference type="NCBI Taxonomy" id="1028688"/>
    <lineage>
        <taxon>Eukaryota</taxon>
        <taxon>Metazoa</taxon>
        <taxon>Spiralia</taxon>
        <taxon>Lophotrochozoa</taxon>
        <taxon>Mollusca</taxon>
        <taxon>Gastropoda</taxon>
        <taxon>Heterobranchia</taxon>
        <taxon>Euthyneura</taxon>
        <taxon>Panpulmonata</taxon>
        <taxon>Eupulmonata</taxon>
        <taxon>Stylommatophora</taxon>
        <taxon>Helicina</taxon>
        <taxon>Arionoidea</taxon>
        <taxon>Arionidae</taxon>
        <taxon>Arion</taxon>
    </lineage>
</organism>
<gene>
    <name evidence="3" type="primary">ORF16253</name>
</gene>
<dbReference type="Gene3D" id="3.40.33.10">
    <property type="entry name" value="CAP"/>
    <property type="match status" value="1"/>
</dbReference>
<reference evidence="3" key="1">
    <citation type="submission" date="2014-12" db="EMBL/GenBank/DDBJ databases">
        <title>Insight into the proteome of Arion vulgaris.</title>
        <authorList>
            <person name="Aradska J."/>
            <person name="Bulat T."/>
            <person name="Smidak R."/>
            <person name="Sarate P."/>
            <person name="Gangsoo J."/>
            <person name="Sialana F."/>
            <person name="Bilban M."/>
            <person name="Lubec G."/>
        </authorList>
    </citation>
    <scope>NUCLEOTIDE SEQUENCE</scope>
    <source>
        <tissue evidence="3">Skin</tissue>
    </source>
</reference>
<feature type="non-terminal residue" evidence="3">
    <location>
        <position position="1"/>
    </location>
</feature>
<protein>
    <recommendedName>
        <fullName evidence="2">SCP domain-containing protein</fullName>
    </recommendedName>
</protein>
<keyword evidence="1" id="KW-0472">Membrane</keyword>
<accession>A0A0B6Y814</accession>
<dbReference type="InterPro" id="IPR035940">
    <property type="entry name" value="CAP_sf"/>
</dbReference>
<keyword evidence="1" id="KW-1133">Transmembrane helix</keyword>
<dbReference type="GO" id="GO:0005576">
    <property type="term" value="C:extracellular region"/>
    <property type="evidence" value="ECO:0007669"/>
    <property type="project" value="InterPro"/>
</dbReference>
<dbReference type="CDD" id="cd05380">
    <property type="entry name" value="CAP_euk"/>
    <property type="match status" value="1"/>
</dbReference>
<dbReference type="InterPro" id="IPR001283">
    <property type="entry name" value="CRISP-related"/>
</dbReference>
<dbReference type="SMART" id="SM00198">
    <property type="entry name" value="SCP"/>
    <property type="match status" value="1"/>
</dbReference>
<dbReference type="PANTHER" id="PTHR10334">
    <property type="entry name" value="CYSTEINE-RICH SECRETORY PROTEIN-RELATED"/>
    <property type="match status" value="1"/>
</dbReference>